<name>A0A2M8LB21_9BACT</name>
<evidence type="ECO:0008006" key="7">
    <source>
        <dbReference type="Google" id="ProtNLM"/>
    </source>
</evidence>
<dbReference type="AlphaFoldDB" id="A0A2M8LB21"/>
<organism evidence="5 6">
    <name type="scientific">Candidatus Terrybacteria bacterium CG10_big_fil_rev_8_21_14_0_10_41_10</name>
    <dbReference type="NCBI Taxonomy" id="1975026"/>
    <lineage>
        <taxon>Bacteria</taxon>
        <taxon>Candidatus Terryibacteriota</taxon>
    </lineage>
</organism>
<protein>
    <recommendedName>
        <fullName evidence="7">TrbL/VirB6 plasmid conjugal transfer protein</fullName>
    </recommendedName>
</protein>
<feature type="transmembrane region" description="Helical" evidence="3">
    <location>
        <begin position="312"/>
        <end position="334"/>
    </location>
</feature>
<feature type="transmembrane region" description="Helical" evidence="3">
    <location>
        <begin position="119"/>
        <end position="138"/>
    </location>
</feature>
<keyword evidence="4" id="KW-0732">Signal</keyword>
<feature type="region of interest" description="Disordered" evidence="2">
    <location>
        <begin position="686"/>
        <end position="708"/>
    </location>
</feature>
<proteinExistence type="predicted"/>
<feature type="signal peptide" evidence="4">
    <location>
        <begin position="1"/>
        <end position="27"/>
    </location>
</feature>
<dbReference type="EMBL" id="PFER01000011">
    <property type="protein sequence ID" value="PJE73810.1"/>
    <property type="molecule type" value="Genomic_DNA"/>
</dbReference>
<feature type="compositionally biased region" description="Low complexity" evidence="2">
    <location>
        <begin position="688"/>
        <end position="701"/>
    </location>
</feature>
<comment type="caution">
    <text evidence="5">The sequence shown here is derived from an EMBL/GenBank/DDBJ whole genome shotgun (WGS) entry which is preliminary data.</text>
</comment>
<feature type="transmembrane region" description="Helical" evidence="3">
    <location>
        <begin position="144"/>
        <end position="166"/>
    </location>
</feature>
<gene>
    <name evidence="5" type="ORF">COV02_00570</name>
</gene>
<keyword evidence="1" id="KW-0175">Coiled coil</keyword>
<evidence type="ECO:0000313" key="6">
    <source>
        <dbReference type="Proteomes" id="UP000230959"/>
    </source>
</evidence>
<feature type="transmembrane region" description="Helical" evidence="3">
    <location>
        <begin position="396"/>
        <end position="420"/>
    </location>
</feature>
<keyword evidence="3" id="KW-0812">Transmembrane</keyword>
<evidence type="ECO:0000256" key="1">
    <source>
        <dbReference type="SAM" id="Coils"/>
    </source>
</evidence>
<dbReference type="Proteomes" id="UP000230959">
    <property type="component" value="Unassembled WGS sequence"/>
</dbReference>
<feature type="chain" id="PRO_5014656956" description="TrbL/VirB6 plasmid conjugal transfer protein" evidence="4">
    <location>
        <begin position="28"/>
        <end position="708"/>
    </location>
</feature>
<evidence type="ECO:0000256" key="4">
    <source>
        <dbReference type="SAM" id="SignalP"/>
    </source>
</evidence>
<evidence type="ECO:0000256" key="2">
    <source>
        <dbReference type="SAM" id="MobiDB-lite"/>
    </source>
</evidence>
<feature type="transmembrane region" description="Helical" evidence="3">
    <location>
        <begin position="355"/>
        <end position="376"/>
    </location>
</feature>
<feature type="coiled-coil region" evidence="1">
    <location>
        <begin position="602"/>
        <end position="680"/>
    </location>
</feature>
<keyword evidence="3" id="KW-1133">Transmembrane helix</keyword>
<reference evidence="6" key="1">
    <citation type="submission" date="2017-09" db="EMBL/GenBank/DDBJ databases">
        <title>Depth-based differentiation of microbial function through sediment-hosted aquifers and enrichment of novel symbionts in the deep terrestrial subsurface.</title>
        <authorList>
            <person name="Probst A.J."/>
            <person name="Ladd B."/>
            <person name="Jarett J.K."/>
            <person name="Geller-Mcgrath D.E."/>
            <person name="Sieber C.M.K."/>
            <person name="Emerson J.B."/>
            <person name="Anantharaman K."/>
            <person name="Thomas B.C."/>
            <person name="Malmstrom R."/>
            <person name="Stieglmeier M."/>
            <person name="Klingl A."/>
            <person name="Woyke T."/>
            <person name="Ryan C.M."/>
            <person name="Banfield J.F."/>
        </authorList>
    </citation>
    <scope>NUCLEOTIDE SEQUENCE [LARGE SCALE GENOMIC DNA]</scope>
</reference>
<evidence type="ECO:0000313" key="5">
    <source>
        <dbReference type="EMBL" id="PJE73810.1"/>
    </source>
</evidence>
<feature type="transmembrane region" description="Helical" evidence="3">
    <location>
        <begin position="284"/>
        <end position="306"/>
    </location>
</feature>
<accession>A0A2M8LB21</accession>
<sequence length="708" mass="77632">MISKIKKIILCLILAVTLFQASAPALSQVGAVSVAYAEETVKKEINVYAKTVCGASAILGCVAVGIYEITKFIHYLSTFVTWAGGEIFDGAMLFSITGSVFDVGIIDVGWKLMRDFANLFFIFIILYIAIATILQIGTYGGKELLVKVIVVAVLINFSLLFARMIIDASHVLAWSFYNKIDTQGQAKFPEIMGSIKIYTVVEKDAVAKVVSGALAAGSGVANVVGGTFWAYSSLENWLTTAKNAAGWLSEVAGFSATEVDETKKNSEDKAIEDLKNGGALEVPFMQLSILYILSATLNFILGFIFFAGAAFFIIRVVVLWILMIFAPLGFISPIMPKALAAHASKWWDTLIRQSFFAPAYLFMLLIVTEIINSNFLKGTITAAQGNPVDEFLPFSLDGTIITIFHFMVVAFLMIMALYVAKQMGAIGSDMAMKYGKQAGNFARNKFGDRAAMRWGGYGARRTAGLAGEGLLRAQLDKEGKQNRFGKIIGAIPLVNSGFARASTWREKQIKAEEKSRKEKFGSYSNAGLAAMKGQVFTRAASETIKGIETGRDLKEKNKQQKKVEHEKQKLEYDRLNQAMPHLVNMAKDIKISNLIPIAEAAIEKINTEIFTEEKELERLINKEATTQVINLQQLNVNSAKARKAAEVNKKKSYEDQIKDAEEIGATISKLKEKIYRYENEEIKDFDSSIKGTSSTKGSSSSSGGGKNP</sequence>
<evidence type="ECO:0000256" key="3">
    <source>
        <dbReference type="SAM" id="Phobius"/>
    </source>
</evidence>
<keyword evidence="3" id="KW-0472">Membrane</keyword>
<feature type="transmembrane region" description="Helical" evidence="3">
    <location>
        <begin position="47"/>
        <end position="67"/>
    </location>
</feature>